<name>A0ABN8E5E5_9VIBR</name>
<gene>
    <name evidence="1" type="ORF">VMF7928_02527</name>
</gene>
<reference evidence="1" key="1">
    <citation type="submission" date="2021-11" db="EMBL/GenBank/DDBJ databases">
        <authorList>
            <person name="Rodrigo-Torres L."/>
            <person name="Arahal R. D."/>
            <person name="Lucena T."/>
        </authorList>
    </citation>
    <scope>NUCLEOTIDE SEQUENCE</scope>
    <source>
        <strain evidence="1">CECT 7928</strain>
    </source>
</reference>
<dbReference type="RefSeq" id="WP_237361972.1">
    <property type="nucleotide sequence ID" value="NZ_CAKLDM010000002.1"/>
</dbReference>
<accession>A0ABN8E5E5</accession>
<sequence>MKSRESVQCIEQGRVNAGMPLIEFDSERTVSPYEFLPSWFFYTPVVVQSLVQGLRHIDWRLPLIANPSIHLSGMVGESKHDILSLAGESANQWISPFITLSKTDEPVSNQYAHAVAELDKANIQFPIVAKPDMGCRGAGVKLLTEQKALQDYIETFPNGARYLLQEKAPYQAEAGVFYVRYPGEDKGKIISITLKYAPVVVGDGVKTLGQLIDSCPRAGKLQHLYKPRHAEKLDQVIEQNEEFQLAFSGSHCRGSIFRNGNQFITDKLTRKLDAIFDDIDGFHYGRLDIKFADINQFMNGESFTILEINGASSEAAHIWDSRTPLKDIFSTLLTQYRILFDIGAKQKKRGHRVPSITSLLKAWKEEKSLTAQYPSTD</sequence>
<evidence type="ECO:0000313" key="2">
    <source>
        <dbReference type="Proteomes" id="UP000838748"/>
    </source>
</evidence>
<dbReference type="EMBL" id="CAKLDM010000002">
    <property type="protein sequence ID" value="CAH0539925.1"/>
    <property type="molecule type" value="Genomic_DNA"/>
</dbReference>
<dbReference type="SUPFAM" id="SSF56059">
    <property type="entry name" value="Glutathione synthetase ATP-binding domain-like"/>
    <property type="match status" value="1"/>
</dbReference>
<comment type="caution">
    <text evidence="1">The sequence shown here is derived from an EMBL/GenBank/DDBJ whole genome shotgun (WGS) entry which is preliminary data.</text>
</comment>
<protein>
    <recommendedName>
        <fullName evidence="3">D-alanine--D-alanine ligase</fullName>
    </recommendedName>
</protein>
<dbReference type="Proteomes" id="UP000838748">
    <property type="component" value="Unassembled WGS sequence"/>
</dbReference>
<evidence type="ECO:0008006" key="3">
    <source>
        <dbReference type="Google" id="ProtNLM"/>
    </source>
</evidence>
<evidence type="ECO:0000313" key="1">
    <source>
        <dbReference type="EMBL" id="CAH0539925.1"/>
    </source>
</evidence>
<organism evidence="1 2">
    <name type="scientific">Vibrio marisflavi CECT 7928</name>
    <dbReference type="NCBI Taxonomy" id="634439"/>
    <lineage>
        <taxon>Bacteria</taxon>
        <taxon>Pseudomonadati</taxon>
        <taxon>Pseudomonadota</taxon>
        <taxon>Gammaproteobacteria</taxon>
        <taxon>Vibrionales</taxon>
        <taxon>Vibrionaceae</taxon>
        <taxon>Vibrio</taxon>
    </lineage>
</organism>
<proteinExistence type="predicted"/>
<keyword evidence="2" id="KW-1185">Reference proteome</keyword>